<dbReference type="PANTHER" id="PTHR35007:SF3">
    <property type="entry name" value="POSSIBLE CONSERVED ALANINE RICH MEMBRANE PROTEIN"/>
    <property type="match status" value="1"/>
</dbReference>
<evidence type="ECO:0000256" key="7">
    <source>
        <dbReference type="SAM" id="Phobius"/>
    </source>
</evidence>
<dbReference type="PANTHER" id="PTHR35007">
    <property type="entry name" value="INTEGRAL MEMBRANE PROTEIN-RELATED"/>
    <property type="match status" value="1"/>
</dbReference>
<feature type="transmembrane region" description="Helical" evidence="7">
    <location>
        <begin position="220"/>
        <end position="240"/>
    </location>
</feature>
<proteinExistence type="predicted"/>
<organism evidence="9 10">
    <name type="scientific">Actinomadura decatromicini</name>
    <dbReference type="NCBI Taxonomy" id="2604572"/>
    <lineage>
        <taxon>Bacteria</taxon>
        <taxon>Bacillati</taxon>
        <taxon>Actinomycetota</taxon>
        <taxon>Actinomycetes</taxon>
        <taxon>Streptosporangiales</taxon>
        <taxon>Thermomonosporaceae</taxon>
        <taxon>Actinomadura</taxon>
    </lineage>
</organism>
<feature type="transmembrane region" description="Helical" evidence="7">
    <location>
        <begin position="49"/>
        <end position="66"/>
    </location>
</feature>
<comment type="caution">
    <text evidence="9">The sequence shown here is derived from an EMBL/GenBank/DDBJ whole genome shotgun (WGS) entry which is preliminary data.</text>
</comment>
<evidence type="ECO:0000256" key="5">
    <source>
        <dbReference type="ARBA" id="ARBA00023136"/>
    </source>
</evidence>
<keyword evidence="3 7" id="KW-0812">Transmembrane</keyword>
<name>A0A5D3F5N3_9ACTN</name>
<accession>A0A5D3F5N3</accession>
<reference evidence="9 10" key="1">
    <citation type="submission" date="2019-08" db="EMBL/GenBank/DDBJ databases">
        <title>Actinomadura sp. nov. CYP1-5 isolated from mountain soil.</title>
        <authorList>
            <person name="Songsumanus A."/>
            <person name="Kuncharoen N."/>
            <person name="Kudo T."/>
            <person name="Yuki M."/>
            <person name="Igarashi Y."/>
            <person name="Tanasupawat S."/>
        </authorList>
    </citation>
    <scope>NUCLEOTIDE SEQUENCE [LARGE SCALE GENOMIC DNA]</scope>
    <source>
        <strain evidence="9 10">CYP1-5</strain>
    </source>
</reference>
<evidence type="ECO:0000313" key="10">
    <source>
        <dbReference type="Proteomes" id="UP000323505"/>
    </source>
</evidence>
<dbReference type="RefSeq" id="WP_148767934.1">
    <property type="nucleotide sequence ID" value="NZ_VSRQ01000012.1"/>
</dbReference>
<sequence length="328" mass="34621">MYAPDVLLAVAAGAVAGGGLLLFAVALRGLPPRAKPVRGRSREDLVRTLTTRTAVAVIVGVVVLVLTRWPIAAAGTGALVLAWNGLAGGAAEERKGMARLEALAGWTESLRDTIAGAVGLEQAIPASQRAAAPALRRPLRDLVDRLHTRVPMPDALRRFADDLDDPSADLVIAALVLNAKLRGPGLRDMLSALATSARAELDMRRRVEADRRSTRRSVRIVVAVSVGTALALAVFNHSYVQPYDDVLGQLVLCVVVALYAAAFLWLRRLARYELPGRFLTESRKTAHPGVPGEVPSTVAGWQGDGSAGPQELPLRGRHTMDAGGGGGT</sequence>
<protein>
    <submittedName>
        <fullName evidence="9">Type II secretion system F family protein</fullName>
    </submittedName>
</protein>
<dbReference type="EMBL" id="VSRQ01000012">
    <property type="protein sequence ID" value="TYK43294.1"/>
    <property type="molecule type" value="Genomic_DNA"/>
</dbReference>
<evidence type="ECO:0000256" key="3">
    <source>
        <dbReference type="ARBA" id="ARBA00022692"/>
    </source>
</evidence>
<feature type="domain" description="Type II secretion system protein GspF" evidence="8">
    <location>
        <begin position="107"/>
        <end position="230"/>
    </location>
</feature>
<evidence type="ECO:0000313" key="9">
    <source>
        <dbReference type="EMBL" id="TYK43294.1"/>
    </source>
</evidence>
<feature type="region of interest" description="Disordered" evidence="6">
    <location>
        <begin position="283"/>
        <end position="328"/>
    </location>
</feature>
<feature type="transmembrane region" description="Helical" evidence="7">
    <location>
        <begin position="72"/>
        <end position="91"/>
    </location>
</feature>
<evidence type="ECO:0000259" key="8">
    <source>
        <dbReference type="Pfam" id="PF00482"/>
    </source>
</evidence>
<keyword evidence="2" id="KW-1003">Cell membrane</keyword>
<feature type="transmembrane region" description="Helical" evidence="7">
    <location>
        <begin position="246"/>
        <end position="266"/>
    </location>
</feature>
<keyword evidence="5 7" id="KW-0472">Membrane</keyword>
<evidence type="ECO:0000256" key="2">
    <source>
        <dbReference type="ARBA" id="ARBA00022475"/>
    </source>
</evidence>
<feature type="transmembrane region" description="Helical" evidence="7">
    <location>
        <begin position="6"/>
        <end position="28"/>
    </location>
</feature>
<dbReference type="Proteomes" id="UP000323505">
    <property type="component" value="Unassembled WGS sequence"/>
</dbReference>
<keyword evidence="4 7" id="KW-1133">Transmembrane helix</keyword>
<comment type="subcellular location">
    <subcellularLocation>
        <location evidence="1">Cell membrane</location>
        <topology evidence="1">Multi-pass membrane protein</topology>
    </subcellularLocation>
</comment>
<gene>
    <name evidence="9" type="ORF">FXF68_39470</name>
</gene>
<dbReference type="AlphaFoldDB" id="A0A5D3F5N3"/>
<dbReference type="GO" id="GO:0005886">
    <property type="term" value="C:plasma membrane"/>
    <property type="evidence" value="ECO:0007669"/>
    <property type="project" value="UniProtKB-SubCell"/>
</dbReference>
<keyword evidence="10" id="KW-1185">Reference proteome</keyword>
<evidence type="ECO:0000256" key="6">
    <source>
        <dbReference type="SAM" id="MobiDB-lite"/>
    </source>
</evidence>
<evidence type="ECO:0000256" key="1">
    <source>
        <dbReference type="ARBA" id="ARBA00004651"/>
    </source>
</evidence>
<dbReference type="Pfam" id="PF00482">
    <property type="entry name" value="T2SSF"/>
    <property type="match status" value="1"/>
</dbReference>
<dbReference type="InterPro" id="IPR018076">
    <property type="entry name" value="T2SS_GspF_dom"/>
</dbReference>
<evidence type="ECO:0000256" key="4">
    <source>
        <dbReference type="ARBA" id="ARBA00022989"/>
    </source>
</evidence>